<name>A0ABV0M064_9HYPH</name>
<evidence type="ECO:0000313" key="2">
    <source>
        <dbReference type="Proteomes" id="UP001496627"/>
    </source>
</evidence>
<dbReference type="RefSeq" id="WP_227703741.1">
    <property type="nucleotide sequence ID" value="NZ_JBEAAL010000002.1"/>
</dbReference>
<gene>
    <name evidence="1" type="ORF">ABK249_05625</name>
</gene>
<dbReference type="Proteomes" id="UP001496627">
    <property type="component" value="Unassembled WGS sequence"/>
</dbReference>
<sequence>MIIDGATNWGADGPRPAAEGFDVEARSKSIYEWVRQVRGGVLAGAFTVERHISVAITHFMLGDRIGIPEVRDAFDEGLLGPLAFERRINVVMQIAPHVLSSDEAASLKADLSELRTLRNAMAHKPFWLHPELNDEREVVNLVPIMQRGKGLLLLTTPFVEQVNALIAGLIERTDNLAKGVAQCSPKSGSPKSD</sequence>
<dbReference type="EMBL" id="JBEAAL010000002">
    <property type="protein sequence ID" value="MEQ1404404.1"/>
    <property type="molecule type" value="Genomic_DNA"/>
</dbReference>
<accession>A0ABV0M064</accession>
<evidence type="ECO:0008006" key="3">
    <source>
        <dbReference type="Google" id="ProtNLM"/>
    </source>
</evidence>
<keyword evidence="2" id="KW-1185">Reference proteome</keyword>
<reference evidence="1 2" key="1">
    <citation type="submission" date="2024-05" db="EMBL/GenBank/DDBJ databases">
        <title>Neorhizobium sp. Rsf11, a plant growth promoting and heavy metal resistant PAH-degrader.</title>
        <authorList>
            <person name="Golubev S.N."/>
            <person name="Muratova A.Y."/>
            <person name="Markelova M.I."/>
        </authorList>
    </citation>
    <scope>NUCLEOTIDE SEQUENCE [LARGE SCALE GENOMIC DNA]</scope>
    <source>
        <strain evidence="1 2">Rsf11</strain>
    </source>
</reference>
<comment type="caution">
    <text evidence="1">The sequence shown here is derived from an EMBL/GenBank/DDBJ whole genome shotgun (WGS) entry which is preliminary data.</text>
</comment>
<evidence type="ECO:0000313" key="1">
    <source>
        <dbReference type="EMBL" id="MEQ1404404.1"/>
    </source>
</evidence>
<organism evidence="1 2">
    <name type="scientific">Neorhizobium phenanthreniclasticum</name>
    <dbReference type="NCBI Taxonomy" id="3157917"/>
    <lineage>
        <taxon>Bacteria</taxon>
        <taxon>Pseudomonadati</taxon>
        <taxon>Pseudomonadota</taxon>
        <taxon>Alphaproteobacteria</taxon>
        <taxon>Hyphomicrobiales</taxon>
        <taxon>Rhizobiaceae</taxon>
        <taxon>Rhizobium/Agrobacterium group</taxon>
        <taxon>Neorhizobium</taxon>
    </lineage>
</organism>
<protein>
    <recommendedName>
        <fullName evidence="3">pEK499-p136 HEPN domain-containing protein</fullName>
    </recommendedName>
</protein>
<proteinExistence type="predicted"/>